<evidence type="ECO:0000313" key="4">
    <source>
        <dbReference type="Proteomes" id="UP001597417"/>
    </source>
</evidence>
<accession>A0ABW5G5Z9</accession>
<dbReference type="InterPro" id="IPR014044">
    <property type="entry name" value="CAP_dom"/>
</dbReference>
<dbReference type="SUPFAM" id="SSF55797">
    <property type="entry name" value="PR-1-like"/>
    <property type="match status" value="1"/>
</dbReference>
<dbReference type="Pfam" id="PF00188">
    <property type="entry name" value="CAP"/>
    <property type="match status" value="1"/>
</dbReference>
<feature type="compositionally biased region" description="Pro residues" evidence="1">
    <location>
        <begin position="349"/>
        <end position="385"/>
    </location>
</feature>
<organism evidence="3 4">
    <name type="scientific">Amycolatopsis pigmentata</name>
    <dbReference type="NCBI Taxonomy" id="450801"/>
    <lineage>
        <taxon>Bacteria</taxon>
        <taxon>Bacillati</taxon>
        <taxon>Actinomycetota</taxon>
        <taxon>Actinomycetes</taxon>
        <taxon>Pseudonocardiales</taxon>
        <taxon>Pseudonocardiaceae</taxon>
        <taxon>Amycolatopsis</taxon>
    </lineage>
</organism>
<comment type="caution">
    <text evidence="3">The sequence shown here is derived from an EMBL/GenBank/DDBJ whole genome shotgun (WGS) entry which is preliminary data.</text>
</comment>
<evidence type="ECO:0000259" key="2">
    <source>
        <dbReference type="Pfam" id="PF00188"/>
    </source>
</evidence>
<protein>
    <submittedName>
        <fullName evidence="3">CAP domain-containing protein</fullName>
    </submittedName>
</protein>
<proteinExistence type="predicted"/>
<dbReference type="RefSeq" id="WP_378271986.1">
    <property type="nucleotide sequence ID" value="NZ_JBHUKR010000033.1"/>
</dbReference>
<keyword evidence="4" id="KW-1185">Reference proteome</keyword>
<reference evidence="4" key="1">
    <citation type="journal article" date="2019" name="Int. J. Syst. Evol. Microbiol.">
        <title>The Global Catalogue of Microorganisms (GCM) 10K type strain sequencing project: providing services to taxonomists for standard genome sequencing and annotation.</title>
        <authorList>
            <consortium name="The Broad Institute Genomics Platform"/>
            <consortium name="The Broad Institute Genome Sequencing Center for Infectious Disease"/>
            <person name="Wu L."/>
            <person name="Ma J."/>
        </authorList>
    </citation>
    <scope>NUCLEOTIDE SEQUENCE [LARGE SCALE GENOMIC DNA]</scope>
    <source>
        <strain evidence="4">CGMCC 4.7645</strain>
    </source>
</reference>
<feature type="compositionally biased region" description="Low complexity" evidence="1">
    <location>
        <begin position="323"/>
        <end position="348"/>
    </location>
</feature>
<sequence>MSVVERAGRAGPSAARLIVAASAGDQRALDALVAKSVPLVYTIVARTLSEDADIDRVVEDLMIRVVRDIGALRDPRRFRSCLVAGAIDQIRAHRKRYRAGVVGGRGGEGAGIDEDDEQPPPPDLESEQREELEHAARWLDYEDRELLSLWWLELAGHLTAAEVTGALGIDAREMDRRVAKLSERLDAGRLLVRALVAVPVCQGLDREAYDWTGEPTPGWRKRFFRHVGTCPRCCQAALDMLPTDELLTAPALLPLPSGYTARVIAAVHEEMPADTRAGEEPKPPRSRWRFFGTKPAVIVAGLSAACALGGSAIVVPRLLADSTGTPPSGPSSPVSSATATSSGPASSAAPPPPASPAANPPAAPPQAGPPQAGPNNTPPRQPAPPNALSGPAEQVLALINRARAAAKLPPYRMDPALVASALAHTQTMSSGCGQSHQCPGEAPIGDRVRAVGVQWSAVGENVGSGTSVPASAVEDVGVGITQHMLDEKAPDDGHRKNILSPSFGRVGIVVTRDPSGALWMTQDFAN</sequence>
<feature type="region of interest" description="Disordered" evidence="1">
    <location>
        <begin position="323"/>
        <end position="389"/>
    </location>
</feature>
<dbReference type="EMBL" id="JBHUKR010000033">
    <property type="protein sequence ID" value="MFD2422739.1"/>
    <property type="molecule type" value="Genomic_DNA"/>
</dbReference>
<dbReference type="InterPro" id="IPR013325">
    <property type="entry name" value="RNA_pol_sigma_r2"/>
</dbReference>
<evidence type="ECO:0000256" key="1">
    <source>
        <dbReference type="SAM" id="MobiDB-lite"/>
    </source>
</evidence>
<dbReference type="Gene3D" id="1.10.1740.10">
    <property type="match status" value="1"/>
</dbReference>
<feature type="compositionally biased region" description="Gly residues" evidence="1">
    <location>
        <begin position="101"/>
        <end position="110"/>
    </location>
</feature>
<feature type="region of interest" description="Disordered" evidence="1">
    <location>
        <begin position="101"/>
        <end position="128"/>
    </location>
</feature>
<evidence type="ECO:0000313" key="3">
    <source>
        <dbReference type="EMBL" id="MFD2422739.1"/>
    </source>
</evidence>
<dbReference type="Proteomes" id="UP001597417">
    <property type="component" value="Unassembled WGS sequence"/>
</dbReference>
<gene>
    <name evidence="3" type="ORF">ACFSXZ_41095</name>
</gene>
<dbReference type="PANTHER" id="PTHR31157">
    <property type="entry name" value="SCP DOMAIN-CONTAINING PROTEIN"/>
    <property type="match status" value="1"/>
</dbReference>
<feature type="domain" description="SCP" evidence="2">
    <location>
        <begin position="396"/>
        <end position="524"/>
    </location>
</feature>
<dbReference type="InterPro" id="IPR035940">
    <property type="entry name" value="CAP_sf"/>
</dbReference>
<dbReference type="PANTHER" id="PTHR31157:SF1">
    <property type="entry name" value="SCP DOMAIN-CONTAINING PROTEIN"/>
    <property type="match status" value="1"/>
</dbReference>
<dbReference type="SUPFAM" id="SSF88946">
    <property type="entry name" value="Sigma2 domain of RNA polymerase sigma factors"/>
    <property type="match status" value="1"/>
</dbReference>
<feature type="compositionally biased region" description="Acidic residues" evidence="1">
    <location>
        <begin position="111"/>
        <end position="125"/>
    </location>
</feature>
<dbReference type="CDD" id="cd05379">
    <property type="entry name" value="CAP_bacterial"/>
    <property type="match status" value="1"/>
</dbReference>
<dbReference type="Gene3D" id="3.40.33.10">
    <property type="entry name" value="CAP"/>
    <property type="match status" value="1"/>
</dbReference>
<name>A0ABW5G5Z9_9PSEU</name>